<name>A0A0W8EYH5_9ZZZZ</name>
<dbReference type="PANTHER" id="PTHR30572">
    <property type="entry name" value="MEMBRANE COMPONENT OF TRANSPORTER-RELATED"/>
    <property type="match status" value="1"/>
</dbReference>
<dbReference type="EMBL" id="LNQE01001711">
    <property type="protein sequence ID" value="KUG13663.1"/>
    <property type="molecule type" value="Genomic_DNA"/>
</dbReference>
<accession>A0A0W8EYH5</accession>
<evidence type="ECO:0000256" key="6">
    <source>
        <dbReference type="ARBA" id="ARBA00038076"/>
    </source>
</evidence>
<proteinExistence type="inferred from homology"/>
<keyword evidence="2" id="KW-1003">Cell membrane</keyword>
<evidence type="ECO:0000256" key="1">
    <source>
        <dbReference type="ARBA" id="ARBA00004651"/>
    </source>
</evidence>
<dbReference type="GO" id="GO:0005886">
    <property type="term" value="C:plasma membrane"/>
    <property type="evidence" value="ECO:0007669"/>
    <property type="project" value="UniProtKB-SubCell"/>
</dbReference>
<evidence type="ECO:0000256" key="2">
    <source>
        <dbReference type="ARBA" id="ARBA00022475"/>
    </source>
</evidence>
<sequence length="424" mass="44662">MDYLTYIIAGIRNKPGRNLATIFCFAIIASTIFSGQYLMAGASGTVEQGVSRMGADLILVSPVYVVLLQGAGPGNTMAIIRVEPATSRISMTALDTVGSVNEVTAMSPQLYVATLVLPELSSSPVDIYGFDPETDFTIQPWLQAPLKAQQGPGEVIVGSGISGLVSSEISISGSPYTIVGRLDPTRSPIDHTIFLRMDDAYALAAKEGVVPPSSPRIAPGDINAVLIRIGPEPAWYAQNPGTLDFKPSYPDYVSDVIRRQFTSTYATVIRRHFSLSPVSGEVSAIPGLLGIISGVVVVAAFPLIALIAAMVAHERQREIGLLRSMGAKRRIIAFLVIAESLFLAVAGGIAGVAASIIVFALLNMHGLLASTLQVSFRMPGLTGSGTIAGTALVAVIAIGSIAGLYPAYQSSRMNPYEAIHREGM</sequence>
<keyword evidence="4 7" id="KW-1133">Transmembrane helix</keyword>
<feature type="transmembrane region" description="Helical" evidence="7">
    <location>
        <begin position="332"/>
        <end position="362"/>
    </location>
</feature>
<evidence type="ECO:0000313" key="9">
    <source>
        <dbReference type="EMBL" id="KUG13663.1"/>
    </source>
</evidence>
<dbReference type="InterPro" id="IPR050250">
    <property type="entry name" value="Macrolide_Exporter_MacB"/>
</dbReference>
<gene>
    <name evidence="9" type="ORF">ASZ90_016334</name>
</gene>
<keyword evidence="3 7" id="KW-0812">Transmembrane</keyword>
<comment type="caution">
    <text evidence="9">The sequence shown here is derived from an EMBL/GenBank/DDBJ whole genome shotgun (WGS) entry which is preliminary data.</text>
</comment>
<dbReference type="InterPro" id="IPR003838">
    <property type="entry name" value="ABC3_permease_C"/>
</dbReference>
<comment type="subcellular location">
    <subcellularLocation>
        <location evidence="1">Cell membrane</location>
        <topology evidence="1">Multi-pass membrane protein</topology>
    </subcellularLocation>
</comment>
<evidence type="ECO:0000256" key="4">
    <source>
        <dbReference type="ARBA" id="ARBA00022989"/>
    </source>
</evidence>
<evidence type="ECO:0000256" key="7">
    <source>
        <dbReference type="SAM" id="Phobius"/>
    </source>
</evidence>
<comment type="similarity">
    <text evidence="6">Belongs to the ABC-4 integral membrane protein family.</text>
</comment>
<feature type="transmembrane region" description="Helical" evidence="7">
    <location>
        <begin position="20"/>
        <end position="39"/>
    </location>
</feature>
<evidence type="ECO:0000256" key="5">
    <source>
        <dbReference type="ARBA" id="ARBA00023136"/>
    </source>
</evidence>
<protein>
    <submittedName>
        <fullName evidence="9">Abc transporter permease protein</fullName>
    </submittedName>
</protein>
<dbReference type="Pfam" id="PF02687">
    <property type="entry name" value="FtsX"/>
    <property type="match status" value="1"/>
</dbReference>
<dbReference type="AlphaFoldDB" id="A0A0W8EYH5"/>
<organism evidence="9">
    <name type="scientific">hydrocarbon metagenome</name>
    <dbReference type="NCBI Taxonomy" id="938273"/>
    <lineage>
        <taxon>unclassified sequences</taxon>
        <taxon>metagenomes</taxon>
        <taxon>ecological metagenomes</taxon>
    </lineage>
</organism>
<dbReference type="PANTHER" id="PTHR30572:SF4">
    <property type="entry name" value="ABC TRANSPORTER PERMEASE YTRF"/>
    <property type="match status" value="1"/>
</dbReference>
<reference evidence="9" key="1">
    <citation type="journal article" date="2015" name="Proc. Natl. Acad. Sci. U.S.A.">
        <title>Networks of energetic and metabolic interactions define dynamics in microbial communities.</title>
        <authorList>
            <person name="Embree M."/>
            <person name="Liu J.K."/>
            <person name="Al-Bassam M.M."/>
            <person name="Zengler K."/>
        </authorList>
    </citation>
    <scope>NUCLEOTIDE SEQUENCE</scope>
</reference>
<feature type="domain" description="ABC3 transporter permease C-terminal" evidence="8">
    <location>
        <begin position="291"/>
        <end position="415"/>
    </location>
</feature>
<feature type="transmembrane region" description="Helical" evidence="7">
    <location>
        <begin position="382"/>
        <end position="405"/>
    </location>
</feature>
<dbReference type="GO" id="GO:0022857">
    <property type="term" value="F:transmembrane transporter activity"/>
    <property type="evidence" value="ECO:0007669"/>
    <property type="project" value="TreeGrafter"/>
</dbReference>
<feature type="transmembrane region" description="Helical" evidence="7">
    <location>
        <begin position="288"/>
        <end position="311"/>
    </location>
</feature>
<evidence type="ECO:0000259" key="8">
    <source>
        <dbReference type="Pfam" id="PF02687"/>
    </source>
</evidence>
<evidence type="ECO:0000256" key="3">
    <source>
        <dbReference type="ARBA" id="ARBA00022692"/>
    </source>
</evidence>
<keyword evidence="5 7" id="KW-0472">Membrane</keyword>